<dbReference type="SUPFAM" id="SSF48726">
    <property type="entry name" value="Immunoglobulin"/>
    <property type="match status" value="2"/>
</dbReference>
<gene>
    <name evidence="3" type="ORF">KQP761_LOCUS38327</name>
</gene>
<dbReference type="Pfam" id="PF15891">
    <property type="entry name" value="Nuc_deoxyri_tr2"/>
    <property type="match status" value="1"/>
</dbReference>
<proteinExistence type="predicted"/>
<dbReference type="PANTHER" id="PTHR36300">
    <property type="entry name" value="RAW, ISOFORM A"/>
    <property type="match status" value="1"/>
</dbReference>
<dbReference type="InterPro" id="IPR007110">
    <property type="entry name" value="Ig-like_dom"/>
</dbReference>
<feature type="domain" description="Ig-like" evidence="2">
    <location>
        <begin position="615"/>
        <end position="704"/>
    </location>
</feature>
<feature type="region of interest" description="Disordered" evidence="1">
    <location>
        <begin position="263"/>
        <end position="283"/>
    </location>
</feature>
<dbReference type="InterPro" id="IPR036179">
    <property type="entry name" value="Ig-like_dom_sf"/>
</dbReference>
<dbReference type="Gene3D" id="3.40.50.450">
    <property type="match status" value="1"/>
</dbReference>
<dbReference type="SMART" id="SM00409">
    <property type="entry name" value="IG"/>
    <property type="match status" value="2"/>
</dbReference>
<name>A0A816HD99_9BILA</name>
<dbReference type="Pfam" id="PF07679">
    <property type="entry name" value="I-set"/>
    <property type="match status" value="2"/>
</dbReference>
<evidence type="ECO:0000256" key="1">
    <source>
        <dbReference type="SAM" id="MobiDB-lite"/>
    </source>
</evidence>
<organism evidence="3 4">
    <name type="scientific">Rotaria magnacalcarata</name>
    <dbReference type="NCBI Taxonomy" id="392030"/>
    <lineage>
        <taxon>Eukaryota</taxon>
        <taxon>Metazoa</taxon>
        <taxon>Spiralia</taxon>
        <taxon>Gnathifera</taxon>
        <taxon>Rotifera</taxon>
        <taxon>Eurotatoria</taxon>
        <taxon>Bdelloidea</taxon>
        <taxon>Philodinida</taxon>
        <taxon>Philodinidae</taxon>
        <taxon>Rotaria</taxon>
    </lineage>
</organism>
<dbReference type="InterPro" id="IPR003599">
    <property type="entry name" value="Ig_sub"/>
</dbReference>
<dbReference type="PROSITE" id="PS50835">
    <property type="entry name" value="IG_LIKE"/>
    <property type="match status" value="2"/>
</dbReference>
<dbReference type="InterPro" id="IPR013098">
    <property type="entry name" value="Ig_I-set"/>
</dbReference>
<feature type="domain" description="Ig-like" evidence="2">
    <location>
        <begin position="509"/>
        <end position="602"/>
    </location>
</feature>
<comment type="caution">
    <text evidence="3">The sequence shown here is derived from an EMBL/GenBank/DDBJ whole genome shotgun (WGS) entry which is preliminary data.</text>
</comment>
<accession>A0A816HD99</accession>
<feature type="compositionally biased region" description="Basic and acidic residues" evidence="1">
    <location>
        <begin position="122"/>
        <end position="133"/>
    </location>
</feature>
<feature type="region of interest" description="Disordered" evidence="1">
    <location>
        <begin position="114"/>
        <end position="134"/>
    </location>
</feature>
<protein>
    <recommendedName>
        <fullName evidence="2">Ig-like domain-containing protein</fullName>
    </recommendedName>
</protein>
<dbReference type="GO" id="GO:0005886">
    <property type="term" value="C:plasma membrane"/>
    <property type="evidence" value="ECO:0007669"/>
    <property type="project" value="TreeGrafter"/>
</dbReference>
<dbReference type="EMBL" id="CAJNOW010021803">
    <property type="protein sequence ID" value="CAF1685424.1"/>
    <property type="molecule type" value="Genomic_DNA"/>
</dbReference>
<dbReference type="PANTHER" id="PTHR36300:SF1">
    <property type="entry name" value="RAW, ISOFORM A"/>
    <property type="match status" value="1"/>
</dbReference>
<reference evidence="3" key="1">
    <citation type="submission" date="2021-02" db="EMBL/GenBank/DDBJ databases">
        <authorList>
            <person name="Nowell W R."/>
        </authorList>
    </citation>
    <scope>NUCLEOTIDE SEQUENCE</scope>
</reference>
<evidence type="ECO:0000313" key="3">
    <source>
        <dbReference type="EMBL" id="CAF1685424.1"/>
    </source>
</evidence>
<sequence>MHNHEKLSSEWFSSRRRPRSYHFMPPMSRPVSKNFNRISDFIFPDTIHVRLQQEQQQQRQQQQHPGYRHYRRTENFSLPILNRRSLNQHDLIVVERVPFQELANGDFLYREQYPQEQEQEQEQQKRRYQSDRQIRRRYSSIVDERRAPFHEKAPTELVARSSAFRERMRDRRKRHTTDNAYHSLMKSMIEEDESQLINGADEPNYVLSYTTTLDPISDSESTASLHQQKQITNHISPDQWKQPAHGRVPINGTVPVMIERERLRQREHSSSISSRDSSSDTDITERHPATMKVIQYQQDSSFTNSSNGPPATSIPHQAVWERLQSDPISFRHQPDIFIPITPAAVDTNNQETTSYSNNNRITSSPFDNEVDYPANDQILSQPANKSAHHVSLCVNDLHTTLFIDEDALNNTKTSIDSNNNNGKATIKIFIDRIIRRLQHFKRSLDGGLIHVRKRNTLVNGSIITADYHSKKTITNRKKELVPSNDYNCQQNTLRPSPFDANEENKLVRPYFLIRPQSVLLLPNEIAKFKCCFGGDPLPTIVWSHNDSRIPEILAAGGSTSAKYQTHKLHDLYYLDVGPVSTRDNGQIKCTIMNRYGREEAIAQIIVVPSASEATPCITQPLSNIIIIEGRPLKLSCGIVGLQVSVNWFHNGKLISSTTQSKTDYNGENAIFTLSRCMRTDVGTVDCLVKNRFGEARTSCRIEVANDSELDRLSYDETSFNSLDNTVDMTSLCECRLFHRALTIDDISKKPNCSNLKFKRAFQFLQLLLIQRVYGIDIISCPGVRKPSKYSKQQEQQQQEQERQQNYEVFLGGSCNPTTWRHDQAIPYFQSRSVSFYNPQVADWTPDLVEVEHRAKELAPLLFFVIDHDTRALASIVEVCYLAARGRSIIVVMNPMPEKNQTKFVQQKPSTDEKDNEDDYENVCEARRTLRALLQSMNIPVFDDVRLALECAAFILETTKRTVITNSAFDEENKDHTDVLTPLPMSPSDFNGSQSTPVVLIRSLSNKTTYKSTDDFYRQMHQSEIAKASSSKLFQRRLSSTPESKRNEFQLTSVCTKTQLSCSTNESDDDGYGSLSSSNPTLSLSTSSLTSELFESVTDQQRDEHCSGSSHKSSTSMINNFISNFYSYIPFVSSSTKPNSSVSQSFLVLFTLPFRFIKNTLLSSALPLPLQDRFFPLHKSTLVDPPSPTSAYRPSNYMFDIYIASGEHDEYWLNAFALPSFEQGNLTFIKRQFCHDTDQNDALYDIHLRKQSRVLYYLINGSERLSHLAAELAFVIGERKHQIIVYLQTTIDDDIEDVLSKCERRDIQRSRTYLEDLARKENITLCHTRQQSWQTVLEFFHQHD</sequence>
<dbReference type="OrthoDB" id="428111at2759"/>
<dbReference type="InterPro" id="IPR013783">
    <property type="entry name" value="Ig-like_fold"/>
</dbReference>
<dbReference type="InterPro" id="IPR039470">
    <property type="entry name" value="Nuc_deoxyri_tr2"/>
</dbReference>
<dbReference type="Gene3D" id="2.60.40.10">
    <property type="entry name" value="Immunoglobulins"/>
    <property type="match status" value="2"/>
</dbReference>
<evidence type="ECO:0000259" key="2">
    <source>
        <dbReference type="PROSITE" id="PS50835"/>
    </source>
</evidence>
<evidence type="ECO:0000313" key="4">
    <source>
        <dbReference type="Proteomes" id="UP000663834"/>
    </source>
</evidence>
<dbReference type="Proteomes" id="UP000663834">
    <property type="component" value="Unassembled WGS sequence"/>
</dbReference>